<evidence type="ECO:0000313" key="2">
    <source>
        <dbReference type="EMBL" id="KAK1840905.1"/>
    </source>
</evidence>
<protein>
    <submittedName>
        <fullName evidence="2">Uncharacterized protein</fullName>
    </submittedName>
</protein>
<reference evidence="2" key="1">
    <citation type="submission" date="2023-01" db="EMBL/GenBank/DDBJ databases">
        <title>Colletotrichum chrysophilum M932 genome sequence.</title>
        <authorList>
            <person name="Baroncelli R."/>
        </authorList>
    </citation>
    <scope>NUCLEOTIDE SEQUENCE</scope>
    <source>
        <strain evidence="2">M932</strain>
    </source>
</reference>
<feature type="region of interest" description="Disordered" evidence="1">
    <location>
        <begin position="1"/>
        <end position="56"/>
    </location>
</feature>
<dbReference type="Proteomes" id="UP001243330">
    <property type="component" value="Unassembled WGS sequence"/>
</dbReference>
<dbReference type="AlphaFoldDB" id="A0AAD9A4C5"/>
<name>A0AAD9A4C5_9PEZI</name>
<dbReference type="EMBL" id="JAQOWY010000522">
    <property type="protein sequence ID" value="KAK1840905.1"/>
    <property type="molecule type" value="Genomic_DNA"/>
</dbReference>
<proteinExistence type="predicted"/>
<evidence type="ECO:0000313" key="3">
    <source>
        <dbReference type="Proteomes" id="UP001243330"/>
    </source>
</evidence>
<sequence length="99" mass="10778">MEGQRGEGHPQQPGLGDGDSEVRLLMQGRASQTGDSGRRFGPTPVPLGHLETSPPVPYAQHRLESRLSSRAVIFHPRANLQTRGLSVLNYSNRDPCVGH</sequence>
<organism evidence="2 3">
    <name type="scientific">Colletotrichum chrysophilum</name>
    <dbReference type="NCBI Taxonomy" id="1836956"/>
    <lineage>
        <taxon>Eukaryota</taxon>
        <taxon>Fungi</taxon>
        <taxon>Dikarya</taxon>
        <taxon>Ascomycota</taxon>
        <taxon>Pezizomycotina</taxon>
        <taxon>Sordariomycetes</taxon>
        <taxon>Hypocreomycetidae</taxon>
        <taxon>Glomerellales</taxon>
        <taxon>Glomerellaceae</taxon>
        <taxon>Colletotrichum</taxon>
        <taxon>Colletotrichum gloeosporioides species complex</taxon>
    </lineage>
</organism>
<evidence type="ECO:0000256" key="1">
    <source>
        <dbReference type="SAM" id="MobiDB-lite"/>
    </source>
</evidence>
<keyword evidence="3" id="KW-1185">Reference proteome</keyword>
<comment type="caution">
    <text evidence="2">The sequence shown here is derived from an EMBL/GenBank/DDBJ whole genome shotgun (WGS) entry which is preliminary data.</text>
</comment>
<gene>
    <name evidence="2" type="ORF">CCHR01_16479</name>
</gene>
<accession>A0AAD9A4C5</accession>